<reference evidence="3" key="1">
    <citation type="submission" date="2015-06" db="EMBL/GenBank/DDBJ databases">
        <title>Complete genome sequence and metabolic analysis of phthalate degradation pathway in Gordonia sp. QH-11.</title>
        <authorList>
            <person name="Jin D."/>
            <person name="Kong X."/>
            <person name="Bai Z."/>
        </authorList>
    </citation>
    <scope>NUCLEOTIDE SEQUENCE [LARGE SCALE GENOMIC DNA]</scope>
    <source>
        <strain evidence="3">QH-11</strain>
    </source>
</reference>
<feature type="compositionally biased region" description="Low complexity" evidence="1">
    <location>
        <begin position="65"/>
        <end position="75"/>
    </location>
</feature>
<dbReference type="EMBL" id="CP011853">
    <property type="protein sequence ID" value="ALG84483.1"/>
    <property type="molecule type" value="Genomic_DNA"/>
</dbReference>
<organism evidence="2 3">
    <name type="scientific">Gordonia phthalatica</name>
    <dbReference type="NCBI Taxonomy" id="1136941"/>
    <lineage>
        <taxon>Bacteria</taxon>
        <taxon>Bacillati</taxon>
        <taxon>Actinomycetota</taxon>
        <taxon>Actinomycetes</taxon>
        <taxon>Mycobacteriales</taxon>
        <taxon>Gordoniaceae</taxon>
        <taxon>Gordonia</taxon>
    </lineage>
</organism>
<protein>
    <submittedName>
        <fullName evidence="2">Uncharacterized protein</fullName>
    </submittedName>
</protein>
<gene>
    <name evidence="2" type="ORF">ACH46_08215</name>
</gene>
<accession>A0A0N9MNX5</accession>
<evidence type="ECO:0000313" key="3">
    <source>
        <dbReference type="Proteomes" id="UP000063789"/>
    </source>
</evidence>
<feature type="compositionally biased region" description="Basic residues" evidence="1">
    <location>
        <begin position="33"/>
        <end position="44"/>
    </location>
</feature>
<sequence length="75" mass="8621">MQRRPAMQSRRDSTSTRSMPCRAQSRADAARLRSLRRQRRRRRSASSADQNSMSDRSSRARAARYCRSTAAASRC</sequence>
<dbReference type="AlphaFoldDB" id="A0A0N9MNX5"/>
<feature type="compositionally biased region" description="Low complexity" evidence="1">
    <location>
        <begin position="45"/>
        <end position="55"/>
    </location>
</feature>
<feature type="region of interest" description="Disordered" evidence="1">
    <location>
        <begin position="1"/>
        <end position="75"/>
    </location>
</feature>
<name>A0A0N9MNX5_9ACTN</name>
<dbReference type="KEGG" id="goq:ACH46_08215"/>
<evidence type="ECO:0000313" key="2">
    <source>
        <dbReference type="EMBL" id="ALG84483.1"/>
    </source>
</evidence>
<evidence type="ECO:0000256" key="1">
    <source>
        <dbReference type="SAM" id="MobiDB-lite"/>
    </source>
</evidence>
<keyword evidence="3" id="KW-1185">Reference proteome</keyword>
<dbReference type="Proteomes" id="UP000063789">
    <property type="component" value="Chromosome"/>
</dbReference>
<proteinExistence type="predicted"/>
<reference evidence="2 3" key="2">
    <citation type="journal article" date="2017" name="Int. J. Syst. Evol. Microbiol.">
        <title>Gordonia phthalatica sp. nov., a di-n-butyl phthalate-degrading bacterium isolated from activated sludge.</title>
        <authorList>
            <person name="Jin D."/>
            <person name="Kong X."/>
            <person name="Jia M."/>
            <person name="Yu X."/>
            <person name="Wang X."/>
            <person name="Zhuang X."/>
            <person name="Deng Y."/>
            <person name="Bai Z."/>
        </authorList>
    </citation>
    <scope>NUCLEOTIDE SEQUENCE [LARGE SCALE GENOMIC DNA]</scope>
    <source>
        <strain evidence="2 3">QH-11</strain>
    </source>
</reference>